<protein>
    <submittedName>
        <fullName evidence="1">Uncharacterized protein</fullName>
    </submittedName>
</protein>
<evidence type="ECO:0000313" key="1">
    <source>
        <dbReference type="EMBL" id="JAH64482.1"/>
    </source>
</evidence>
<name>A0A0E9UFJ6_ANGAN</name>
<accession>A0A0E9UFJ6</accession>
<proteinExistence type="predicted"/>
<reference evidence="1" key="1">
    <citation type="submission" date="2014-11" db="EMBL/GenBank/DDBJ databases">
        <authorList>
            <person name="Amaro Gonzalez C."/>
        </authorList>
    </citation>
    <scope>NUCLEOTIDE SEQUENCE</scope>
</reference>
<sequence length="55" mass="6395">MLNSYTLHTFCRYCVILTNETKGTAQYILIILDPCCQTLNIFNNIMNIFGFLFPL</sequence>
<reference evidence="1" key="2">
    <citation type="journal article" date="2015" name="Fish Shellfish Immunol.">
        <title>Early steps in the European eel (Anguilla anguilla)-Vibrio vulnificus interaction in the gills: Role of the RtxA13 toxin.</title>
        <authorList>
            <person name="Callol A."/>
            <person name="Pajuelo D."/>
            <person name="Ebbesson L."/>
            <person name="Teles M."/>
            <person name="MacKenzie S."/>
            <person name="Amaro C."/>
        </authorList>
    </citation>
    <scope>NUCLEOTIDE SEQUENCE</scope>
</reference>
<dbReference type="AlphaFoldDB" id="A0A0E9UFJ6"/>
<organism evidence="1">
    <name type="scientific">Anguilla anguilla</name>
    <name type="common">European freshwater eel</name>
    <name type="synonym">Muraena anguilla</name>
    <dbReference type="NCBI Taxonomy" id="7936"/>
    <lineage>
        <taxon>Eukaryota</taxon>
        <taxon>Metazoa</taxon>
        <taxon>Chordata</taxon>
        <taxon>Craniata</taxon>
        <taxon>Vertebrata</taxon>
        <taxon>Euteleostomi</taxon>
        <taxon>Actinopterygii</taxon>
        <taxon>Neopterygii</taxon>
        <taxon>Teleostei</taxon>
        <taxon>Anguilliformes</taxon>
        <taxon>Anguillidae</taxon>
        <taxon>Anguilla</taxon>
    </lineage>
</organism>
<dbReference type="EMBL" id="GBXM01044095">
    <property type="protein sequence ID" value="JAH64482.1"/>
    <property type="molecule type" value="Transcribed_RNA"/>
</dbReference>